<dbReference type="PANTHER" id="PTHR35336">
    <property type="entry name" value="ADENOSYLCOBINAMIDE AMIDOHYDROLASE"/>
    <property type="match status" value="1"/>
</dbReference>
<dbReference type="PANTHER" id="PTHR35336:SF5">
    <property type="entry name" value="ADENOSYLCOBINAMIDE AMIDOHYDROLASE"/>
    <property type="match status" value="1"/>
</dbReference>
<evidence type="ECO:0000313" key="2">
    <source>
        <dbReference type="Proteomes" id="UP001269819"/>
    </source>
</evidence>
<reference evidence="1 2" key="1">
    <citation type="submission" date="2023-10" db="EMBL/GenBank/DDBJ databases">
        <title>Characteristics and mechanism of a salt-tolerant marine origin heterotrophic nitrifying- aerobic denitrifying bacteria Marinobacter xestospongiae HN1.</title>
        <authorList>
            <person name="Qi R."/>
        </authorList>
    </citation>
    <scope>NUCLEOTIDE SEQUENCE [LARGE SCALE GENOMIC DNA]</scope>
    <source>
        <strain evidence="1 2">HN1</strain>
    </source>
</reference>
<proteinExistence type="predicted"/>
<name>A0ABU3W1S3_9GAMM</name>
<dbReference type="InterPro" id="IPR052209">
    <property type="entry name" value="CbiZ"/>
</dbReference>
<sequence length="235" mass="24765">MTVAVGQGRKLLLEQDDLGGAAIRPSVGERHLYLGFDRPRPCLSSAPLNGGFRVVDQVLNLHVSGQPVAEAPDVSLQAYATAAGWSGTTVGMMTAARPGSLHHRHCRYHRESLALWLTCGLDNARRAGDPHDWQGELAPPPGTINTVLVTSLTLSPATMVELMMVLTEAKCATLQKLGITSPVSGQLATGTGTDATAIVAGHGEEERWAGKHTLLGERSAQLMMAALEASISGCQ</sequence>
<dbReference type="RefSeq" id="WP_316974871.1">
    <property type="nucleotide sequence ID" value="NZ_JAWIIJ010000014.1"/>
</dbReference>
<organism evidence="1 2">
    <name type="scientific">Marinobacter xestospongiae</name>
    <dbReference type="NCBI Taxonomy" id="994319"/>
    <lineage>
        <taxon>Bacteria</taxon>
        <taxon>Pseudomonadati</taxon>
        <taxon>Pseudomonadota</taxon>
        <taxon>Gammaproteobacteria</taxon>
        <taxon>Pseudomonadales</taxon>
        <taxon>Marinobacteraceae</taxon>
        <taxon>Marinobacter</taxon>
    </lineage>
</organism>
<dbReference type="Proteomes" id="UP001269819">
    <property type="component" value="Unassembled WGS sequence"/>
</dbReference>
<accession>A0ABU3W1S3</accession>
<gene>
    <name evidence="1" type="ORF">RYS15_17415</name>
</gene>
<comment type="caution">
    <text evidence="1">The sequence shown here is derived from an EMBL/GenBank/DDBJ whole genome shotgun (WGS) entry which is preliminary data.</text>
</comment>
<dbReference type="InterPro" id="IPR002808">
    <property type="entry name" value="AdoCbi_amidolase"/>
</dbReference>
<dbReference type="Pfam" id="PF01955">
    <property type="entry name" value="CbiZ"/>
    <property type="match status" value="1"/>
</dbReference>
<keyword evidence="2" id="KW-1185">Reference proteome</keyword>
<protein>
    <submittedName>
        <fullName evidence="1">Adenosylcobinamide amidohydrolase</fullName>
    </submittedName>
</protein>
<evidence type="ECO:0000313" key="1">
    <source>
        <dbReference type="EMBL" id="MDV2080469.1"/>
    </source>
</evidence>
<dbReference type="EMBL" id="JAWIIJ010000014">
    <property type="protein sequence ID" value="MDV2080469.1"/>
    <property type="molecule type" value="Genomic_DNA"/>
</dbReference>